<evidence type="ECO:0000256" key="12">
    <source>
        <dbReference type="ARBA" id="ARBA00023128"/>
    </source>
</evidence>
<comment type="subcellular location">
    <subcellularLocation>
        <location evidence="1 15">Mitochondrion inner membrane</location>
        <topology evidence="1 15">Single-pass membrane protein</topology>
    </subcellularLocation>
</comment>
<evidence type="ECO:0000313" key="18">
    <source>
        <dbReference type="RefSeq" id="XP_030045837.1"/>
    </source>
</evidence>
<protein>
    <recommendedName>
        <fullName evidence="3 15">Essential MCU regulator, mitochondrial</fullName>
    </recommendedName>
    <alternativeName>
        <fullName evidence="14 15">Single-pass membrane protein with aspartate-rich tail 1, mitochondrial</fullName>
    </alternativeName>
</protein>
<dbReference type="GO" id="GO:0036444">
    <property type="term" value="P:calcium import into the mitochondrion"/>
    <property type="evidence" value="ECO:0007669"/>
    <property type="project" value="UniProtKB-UniRule"/>
</dbReference>
<organism evidence="17 18">
    <name type="scientific">Microcaecilia unicolor</name>
    <dbReference type="NCBI Taxonomy" id="1415580"/>
    <lineage>
        <taxon>Eukaryota</taxon>
        <taxon>Metazoa</taxon>
        <taxon>Chordata</taxon>
        <taxon>Craniata</taxon>
        <taxon>Vertebrata</taxon>
        <taxon>Euteleostomi</taxon>
        <taxon>Amphibia</taxon>
        <taxon>Gymnophiona</taxon>
        <taxon>Siphonopidae</taxon>
        <taxon>Microcaecilia</taxon>
    </lineage>
</organism>
<comment type="subunit">
    <text evidence="15">Component of the uniplex complex. Interacts (via the transmembrane region) with MCU (via the first transmembrane region); the interaction is direct.</text>
</comment>
<evidence type="ECO:0000256" key="4">
    <source>
        <dbReference type="ARBA" id="ARBA00022448"/>
    </source>
</evidence>
<evidence type="ECO:0000256" key="14">
    <source>
        <dbReference type="ARBA" id="ARBA00031235"/>
    </source>
</evidence>
<keyword evidence="11 15" id="KW-0406">Ion transport</keyword>
<evidence type="ECO:0000256" key="5">
    <source>
        <dbReference type="ARBA" id="ARBA00022568"/>
    </source>
</evidence>
<feature type="chain" id="PRO_5028056401" description="Essential MCU regulator, mitochondrial" evidence="16">
    <location>
        <begin position="22"/>
        <end position="103"/>
    </location>
</feature>
<keyword evidence="13" id="KW-0472">Membrane</keyword>
<dbReference type="InterPro" id="IPR018782">
    <property type="entry name" value="MCU_reg"/>
</dbReference>
<keyword evidence="9 15" id="KW-0809">Transit peptide</keyword>
<comment type="similarity">
    <text evidence="2 15">Belongs to the SMDT1/EMRE family.</text>
</comment>
<dbReference type="FunCoup" id="A0A6P7WRM4">
    <property type="interactions" value="817"/>
</dbReference>
<keyword evidence="10" id="KW-1133">Transmembrane helix</keyword>
<keyword evidence="8 15" id="KW-0106">Calcium</keyword>
<comment type="function">
    <text evidence="15">Essential regulatory subunit of the mitochondrial calcium uniporter complex (uniplex), a complex that mediates calcium uptake into mitochondria.</text>
</comment>
<evidence type="ECO:0000256" key="11">
    <source>
        <dbReference type="ARBA" id="ARBA00023065"/>
    </source>
</evidence>
<dbReference type="InParanoid" id="A0A6P7WRM4"/>
<evidence type="ECO:0000256" key="6">
    <source>
        <dbReference type="ARBA" id="ARBA00022692"/>
    </source>
</evidence>
<evidence type="ECO:0000256" key="15">
    <source>
        <dbReference type="RuleBase" id="RU369077"/>
    </source>
</evidence>
<dbReference type="Proteomes" id="UP000515156">
    <property type="component" value="Chromosome 1"/>
</dbReference>
<name>A0A6P7WRM4_9AMPH</name>
<dbReference type="RefSeq" id="XP_030045837.1">
    <property type="nucleotide sequence ID" value="XM_030189977.1"/>
</dbReference>
<dbReference type="CTD" id="91689"/>
<evidence type="ECO:0000256" key="7">
    <source>
        <dbReference type="ARBA" id="ARBA00022792"/>
    </source>
</evidence>
<reference evidence="18" key="1">
    <citation type="submission" date="2025-08" db="UniProtKB">
        <authorList>
            <consortium name="RefSeq"/>
        </authorList>
    </citation>
    <scope>IDENTIFICATION</scope>
</reference>
<dbReference type="GO" id="GO:1990246">
    <property type="term" value="C:uniplex complex"/>
    <property type="evidence" value="ECO:0007669"/>
    <property type="project" value="UniProtKB-UniRule"/>
</dbReference>
<sequence length="103" mass="11037">MAPGVGRFLLASAAFSLRAGACPSGLLRAKTNRCSTIVAPVRTATVTRTGAILPKPEKTSFGLLRVFIVVIPFLYLGTQISKSFAALLEEHDIFVPEDDDDDD</sequence>
<dbReference type="PANTHER" id="PTHR33904:SF1">
    <property type="entry name" value="ESSENTIAL MCU REGULATOR, MITOCHONDRIAL"/>
    <property type="match status" value="1"/>
</dbReference>
<keyword evidence="17" id="KW-1185">Reference proteome</keyword>
<keyword evidence="7 15" id="KW-0999">Mitochondrion inner membrane</keyword>
<keyword evidence="4 15" id="KW-0813">Transport</keyword>
<dbReference type="AlphaFoldDB" id="A0A6P7WRM4"/>
<dbReference type="PANTHER" id="PTHR33904">
    <property type="entry name" value="ESSENTIAL MCU REGULATOR, MITOCHONDRIAL"/>
    <property type="match status" value="1"/>
</dbReference>
<evidence type="ECO:0000256" key="10">
    <source>
        <dbReference type="ARBA" id="ARBA00022989"/>
    </source>
</evidence>
<keyword evidence="12 15" id="KW-0496">Mitochondrion</keyword>
<accession>A0A6P7WRM4</accession>
<evidence type="ECO:0000256" key="13">
    <source>
        <dbReference type="ARBA" id="ARBA00023136"/>
    </source>
</evidence>
<evidence type="ECO:0000256" key="8">
    <source>
        <dbReference type="ARBA" id="ARBA00022837"/>
    </source>
</evidence>
<evidence type="ECO:0000256" key="9">
    <source>
        <dbReference type="ARBA" id="ARBA00022946"/>
    </source>
</evidence>
<evidence type="ECO:0000313" key="17">
    <source>
        <dbReference type="Proteomes" id="UP000515156"/>
    </source>
</evidence>
<evidence type="ECO:0000256" key="16">
    <source>
        <dbReference type="SAM" id="SignalP"/>
    </source>
</evidence>
<evidence type="ECO:0000256" key="3">
    <source>
        <dbReference type="ARBA" id="ARBA00022180"/>
    </source>
</evidence>
<dbReference type="GO" id="GO:0051560">
    <property type="term" value="P:mitochondrial calcium ion homeostasis"/>
    <property type="evidence" value="ECO:0007669"/>
    <property type="project" value="UniProtKB-UniRule"/>
</dbReference>
<feature type="signal peptide" evidence="16">
    <location>
        <begin position="1"/>
        <end position="21"/>
    </location>
</feature>
<gene>
    <name evidence="18" type="primary">SMDT1</name>
</gene>
<proteinExistence type="inferred from homology"/>
<dbReference type="OrthoDB" id="10039145at2759"/>
<dbReference type="Pfam" id="PF10161">
    <property type="entry name" value="DDDD"/>
    <property type="match status" value="1"/>
</dbReference>
<keyword evidence="6" id="KW-0812">Transmembrane</keyword>
<evidence type="ECO:0000256" key="2">
    <source>
        <dbReference type="ARBA" id="ARBA00008958"/>
    </source>
</evidence>
<dbReference type="GeneID" id="115460137"/>
<evidence type="ECO:0000256" key="1">
    <source>
        <dbReference type="ARBA" id="ARBA00004434"/>
    </source>
</evidence>
<dbReference type="KEGG" id="muo:115460137"/>
<keyword evidence="16" id="KW-0732">Signal</keyword>
<keyword evidence="5 15" id="KW-0109">Calcium transport</keyword>